<gene>
    <name evidence="16" type="ORF">WCD74_21660</name>
</gene>
<dbReference type="InterPro" id="IPR007680">
    <property type="entry name" value="Arabino_trans_central"/>
</dbReference>
<evidence type="ECO:0000256" key="9">
    <source>
        <dbReference type="ARBA" id="ARBA00023136"/>
    </source>
</evidence>
<evidence type="ECO:0000256" key="11">
    <source>
        <dbReference type="SAM" id="MobiDB-lite"/>
    </source>
</evidence>
<evidence type="ECO:0000256" key="5">
    <source>
        <dbReference type="ARBA" id="ARBA00022676"/>
    </source>
</evidence>
<keyword evidence="10" id="KW-0961">Cell wall biogenesis/degradation</keyword>
<feature type="transmembrane region" description="Helical" evidence="12">
    <location>
        <begin position="507"/>
        <end position="525"/>
    </location>
</feature>
<proteinExistence type="inferred from homology"/>
<organism evidence="16 17">
    <name type="scientific">Actinomycetospora aurantiaca</name>
    <dbReference type="NCBI Taxonomy" id="3129233"/>
    <lineage>
        <taxon>Bacteria</taxon>
        <taxon>Bacillati</taxon>
        <taxon>Actinomycetota</taxon>
        <taxon>Actinomycetes</taxon>
        <taxon>Pseudonocardiales</taxon>
        <taxon>Pseudonocardiaceae</taxon>
        <taxon>Actinomycetospora</taxon>
    </lineage>
</organism>
<feature type="transmembrane region" description="Helical" evidence="12">
    <location>
        <begin position="29"/>
        <end position="53"/>
    </location>
</feature>
<keyword evidence="7 12" id="KW-0812">Transmembrane</keyword>
<feature type="region of interest" description="Disordered" evidence="11">
    <location>
        <begin position="1"/>
        <end position="25"/>
    </location>
</feature>
<dbReference type="Gene3D" id="2.60.120.940">
    <property type="entry name" value="EmbC, C-terminal domain, subdomain 2"/>
    <property type="match status" value="1"/>
</dbReference>
<evidence type="ECO:0000256" key="3">
    <source>
        <dbReference type="ARBA" id="ARBA00008195"/>
    </source>
</evidence>
<feature type="transmembrane region" description="Helical" evidence="12">
    <location>
        <begin position="593"/>
        <end position="613"/>
    </location>
</feature>
<feature type="region of interest" description="Disordered" evidence="11">
    <location>
        <begin position="754"/>
        <end position="797"/>
    </location>
</feature>
<evidence type="ECO:0000256" key="10">
    <source>
        <dbReference type="ARBA" id="ARBA00023316"/>
    </source>
</evidence>
<feature type="domain" description="Arabinosyltransferase C-terminal" evidence="14">
    <location>
        <begin position="770"/>
        <end position="936"/>
    </location>
</feature>
<dbReference type="Gene3D" id="2.60.120.610">
    <property type="entry name" value="arabinofuranosyltransferase like domain"/>
    <property type="match status" value="1"/>
</dbReference>
<dbReference type="Proteomes" id="UP001385809">
    <property type="component" value="Unassembled WGS sequence"/>
</dbReference>
<evidence type="ECO:0000259" key="15">
    <source>
        <dbReference type="Pfam" id="PF17689"/>
    </source>
</evidence>
<dbReference type="Pfam" id="PF04602">
    <property type="entry name" value="Arabinose_trans"/>
    <property type="match status" value="1"/>
</dbReference>
<feature type="transmembrane region" description="Helical" evidence="12">
    <location>
        <begin position="206"/>
        <end position="230"/>
    </location>
</feature>
<keyword evidence="6" id="KW-0808">Transferase</keyword>
<comment type="subcellular location">
    <subcellularLocation>
        <location evidence="2">Cell membrane</location>
        <topology evidence="2">Multi-pass membrane protein</topology>
    </subcellularLocation>
</comment>
<feature type="transmembrane region" description="Helical" evidence="12">
    <location>
        <begin position="371"/>
        <end position="389"/>
    </location>
</feature>
<dbReference type="InterPro" id="IPR040920">
    <property type="entry name" value="Arabino_trans_N"/>
</dbReference>
<protein>
    <submittedName>
        <fullName evidence="16">Arabinosyltransferase domain-containing protein</fullName>
    </submittedName>
</protein>
<feature type="transmembrane region" description="Helical" evidence="12">
    <location>
        <begin position="645"/>
        <end position="663"/>
    </location>
</feature>
<feature type="domain" description="Arabinosyltransferas concanavalin like" evidence="15">
    <location>
        <begin position="58"/>
        <end position="194"/>
    </location>
</feature>
<comment type="function">
    <text evidence="1">Arabinosyl transferase responsible for the polymerization of arabinose into the arabinan of arabinogalactan.</text>
</comment>
<feature type="transmembrane region" description="Helical" evidence="12">
    <location>
        <begin position="441"/>
        <end position="460"/>
    </location>
</feature>
<feature type="transmembrane region" description="Helical" evidence="12">
    <location>
        <begin position="347"/>
        <end position="364"/>
    </location>
</feature>
<dbReference type="Pfam" id="PF17689">
    <property type="entry name" value="Arabino_trans_N"/>
    <property type="match status" value="1"/>
</dbReference>
<feature type="region of interest" description="Disordered" evidence="11">
    <location>
        <begin position="1017"/>
        <end position="1036"/>
    </location>
</feature>
<evidence type="ECO:0000256" key="4">
    <source>
        <dbReference type="ARBA" id="ARBA00022475"/>
    </source>
</evidence>
<comment type="similarity">
    <text evidence="3">Belongs to the emb family.</text>
</comment>
<dbReference type="InterPro" id="IPR032731">
    <property type="entry name" value="Arabino_trans_C"/>
</dbReference>
<feature type="transmembrane region" description="Helical" evidence="12">
    <location>
        <begin position="561"/>
        <end position="581"/>
    </location>
</feature>
<dbReference type="InterPro" id="IPR027451">
    <property type="entry name" value="EmbABC_dom1"/>
</dbReference>
<dbReference type="InterPro" id="IPR042486">
    <property type="entry name" value="Arabino_trans_C_2"/>
</dbReference>
<evidence type="ECO:0000256" key="1">
    <source>
        <dbReference type="ARBA" id="ARBA00003001"/>
    </source>
</evidence>
<evidence type="ECO:0000256" key="6">
    <source>
        <dbReference type="ARBA" id="ARBA00022679"/>
    </source>
</evidence>
<reference evidence="16 17" key="1">
    <citation type="submission" date="2024-03" db="EMBL/GenBank/DDBJ databases">
        <title>Actinomycetospora sp. OC33-EN08, a novel actinomycete isolated from wild orchid (Aerides multiflora).</title>
        <authorList>
            <person name="Suriyachadkun C."/>
        </authorList>
    </citation>
    <scope>NUCLEOTIDE SEQUENCE [LARGE SCALE GENOMIC DNA]</scope>
    <source>
        <strain evidence="16 17">OC33-EN08</strain>
    </source>
</reference>
<feature type="transmembrane region" description="Helical" evidence="12">
    <location>
        <begin position="675"/>
        <end position="700"/>
    </location>
</feature>
<evidence type="ECO:0000313" key="16">
    <source>
        <dbReference type="EMBL" id="MEJ2870392.1"/>
    </source>
</evidence>
<feature type="domain" description="Arabinofuranosyltransferase central" evidence="13">
    <location>
        <begin position="200"/>
        <end position="657"/>
    </location>
</feature>
<sequence length="1036" mass="108059">MTTTSEDEASAQVKDGTALPGRRRPSGPLLVAGAAGIVAMICAVLLPLLPVAVERPVVSWPPVPGVPESTALGLTTQRPLVLDAAFGCRDARAATTGPVLATAPTGFPDAERAALIARATDGTLGVTSRGTPLYEGPLPAGDCTVTVHGDLSVLELRIDGTVVGTLPGEALPDVDALVSAAPAPAGVEVRLALDDQGATSPTAVKVVATALLGLALATSLVALAVADRAAAPRAPRRWRRPALVDVVVPAVMLVWLFLAPMTDDDGYYSAMASNVPHAGYVANYFQLYNQGFTPFTWIYYALSAWQGVFGTAPVVLRIPALLFGLVTWFTVRTFLARAVPDGGWTARALRITVGVCFLGWWLPYDMGVRPEAVVAAGTVLALLGMSVAIERGRLLPAGLAVLASGVAFTAGTAGFVALAPLLATAPAFWRMLREQYPSTRWAALVAVVAAGSVVGLLAFADGSLRDFTRAQQIFLGLQYPESWSTEIVRWDYLLDSPGAMSNYAKRLPVLLTLLALGGFLLGAAATRGHALAWPDRVRTTAVSTALGLLLLWLTPSKWTHHFGALAGIGAVLLAAVTVYGIRLAQQAVADRRPTGPLAVAALLLLAVLVALAGRGDNLWPYSWMLGIPHPGTPPQVSVVAFGQPVWWLLGAAAVTAVAAVLLRRRDPARVPLAPWIAVPVVVCTAFLGTTGYMVGGFALAAVRTHDTYSPWADALEDPLARRCGAEQEVQALDPGSARALPLAAPGEGSASGDAFVANAGWSPSSPPPVADVPVWGSHRPGPDAADPPDGAGSGTITTPWYSLPADPEGLSFYLAGRAGEDNDVRVEYASAGLSPLEGFDAVGQGREGAPVDAREWRSVSLSGRWAPPAGAEAVRLVAADRSDGVGGWTAVSAPVVQRWVPLARLVRPGSATAVGWSIAFLFPCLRTPVQALGVNEPVTLAVTGGDEPLDGVGDSAFQPERGGLYVPSYRGSVVTQLSARLAHFPDRPGIQVYTLRGDLPHGRYDLRSTSEVVPGWAPAPNTTFSQPVGPERVVRP</sequence>
<evidence type="ECO:0000259" key="13">
    <source>
        <dbReference type="Pfam" id="PF04602"/>
    </source>
</evidence>
<feature type="transmembrane region" description="Helical" evidence="12">
    <location>
        <begin position="242"/>
        <end position="261"/>
    </location>
</feature>
<keyword evidence="9 12" id="KW-0472">Membrane</keyword>
<evidence type="ECO:0000256" key="8">
    <source>
        <dbReference type="ARBA" id="ARBA00022989"/>
    </source>
</evidence>
<keyword evidence="17" id="KW-1185">Reference proteome</keyword>
<dbReference type="Pfam" id="PF14896">
    <property type="entry name" value="Arabino_trans_C"/>
    <property type="match status" value="1"/>
</dbReference>
<comment type="caution">
    <text evidence="16">The sequence shown here is derived from an EMBL/GenBank/DDBJ whole genome shotgun (WGS) entry which is preliminary data.</text>
</comment>
<accession>A0ABU8MSV1</accession>
<evidence type="ECO:0000313" key="17">
    <source>
        <dbReference type="Proteomes" id="UP001385809"/>
    </source>
</evidence>
<evidence type="ECO:0000256" key="7">
    <source>
        <dbReference type="ARBA" id="ARBA00022692"/>
    </source>
</evidence>
<feature type="transmembrane region" description="Helical" evidence="12">
    <location>
        <begin position="314"/>
        <end position="335"/>
    </location>
</feature>
<evidence type="ECO:0000259" key="14">
    <source>
        <dbReference type="Pfam" id="PF14896"/>
    </source>
</evidence>
<feature type="transmembrane region" description="Helical" evidence="12">
    <location>
        <begin position="401"/>
        <end position="429"/>
    </location>
</feature>
<keyword evidence="5" id="KW-0328">Glycosyltransferase</keyword>
<keyword evidence="4" id="KW-1003">Cell membrane</keyword>
<evidence type="ECO:0000256" key="2">
    <source>
        <dbReference type="ARBA" id="ARBA00004651"/>
    </source>
</evidence>
<dbReference type="RefSeq" id="WP_337696956.1">
    <property type="nucleotide sequence ID" value="NZ_JBBEGN010000012.1"/>
</dbReference>
<name>A0ABU8MSV1_9PSEU</name>
<keyword evidence="8 12" id="KW-1133">Transmembrane helix</keyword>
<dbReference type="EMBL" id="JBBEGN010000012">
    <property type="protein sequence ID" value="MEJ2870392.1"/>
    <property type="molecule type" value="Genomic_DNA"/>
</dbReference>
<evidence type="ECO:0000256" key="12">
    <source>
        <dbReference type="SAM" id="Phobius"/>
    </source>
</evidence>